<reference evidence="3" key="1">
    <citation type="journal article" date="2020" name="Nat. Commun.">
        <title>Genome sequence of the cluster root forming white lupin.</title>
        <authorList>
            <person name="Hufnagel B."/>
            <person name="Marques A."/>
            <person name="Soriano A."/>
            <person name="Marques L."/>
            <person name="Divol F."/>
            <person name="Doumas P."/>
            <person name="Sallet E."/>
            <person name="Mancinotti D."/>
            <person name="Carrere S."/>
            <person name="Marande W."/>
            <person name="Arribat S."/>
            <person name="Keller J."/>
            <person name="Huneau C."/>
            <person name="Blein T."/>
            <person name="Aime D."/>
            <person name="Laguerre M."/>
            <person name="Taylor J."/>
            <person name="Schubert V."/>
            <person name="Nelson M."/>
            <person name="Geu-Flores F."/>
            <person name="Crespi M."/>
            <person name="Gallardo-Guerrero K."/>
            <person name="Delaux P.-M."/>
            <person name="Salse J."/>
            <person name="Berges H."/>
            <person name="Guyot R."/>
            <person name="Gouzy J."/>
            <person name="Peret B."/>
        </authorList>
    </citation>
    <scope>NUCLEOTIDE SEQUENCE [LARGE SCALE GENOMIC DNA]</scope>
    <source>
        <strain evidence="3">cv. Amiga</strain>
    </source>
</reference>
<feature type="coiled-coil region" evidence="1">
    <location>
        <begin position="98"/>
        <end position="143"/>
    </location>
</feature>
<accession>A0A6A4RA78</accession>
<protein>
    <submittedName>
        <fullName evidence="2">Uncharacterized protein</fullName>
    </submittedName>
</protein>
<gene>
    <name evidence="2" type="ORF">Lalb_Chr01g0021341</name>
</gene>
<evidence type="ECO:0000313" key="2">
    <source>
        <dbReference type="EMBL" id="KAE9622062.1"/>
    </source>
</evidence>
<comment type="caution">
    <text evidence="2">The sequence shown here is derived from an EMBL/GenBank/DDBJ whole genome shotgun (WGS) entry which is preliminary data.</text>
</comment>
<dbReference type="PANTHER" id="PTHR33601:SF22">
    <property type="entry name" value="PROTEIN LITTLE ZIPPER 1"/>
    <property type="match status" value="1"/>
</dbReference>
<keyword evidence="3" id="KW-1185">Reference proteome</keyword>
<organism evidence="2 3">
    <name type="scientific">Lupinus albus</name>
    <name type="common">White lupine</name>
    <name type="synonym">Lupinus termis</name>
    <dbReference type="NCBI Taxonomy" id="3870"/>
    <lineage>
        <taxon>Eukaryota</taxon>
        <taxon>Viridiplantae</taxon>
        <taxon>Streptophyta</taxon>
        <taxon>Embryophyta</taxon>
        <taxon>Tracheophyta</taxon>
        <taxon>Spermatophyta</taxon>
        <taxon>Magnoliopsida</taxon>
        <taxon>eudicotyledons</taxon>
        <taxon>Gunneridae</taxon>
        <taxon>Pentapetalae</taxon>
        <taxon>rosids</taxon>
        <taxon>fabids</taxon>
        <taxon>Fabales</taxon>
        <taxon>Fabaceae</taxon>
        <taxon>Papilionoideae</taxon>
        <taxon>50 kb inversion clade</taxon>
        <taxon>genistoids sensu lato</taxon>
        <taxon>core genistoids</taxon>
        <taxon>Genisteae</taxon>
        <taxon>Lupinus</taxon>
    </lineage>
</organism>
<proteinExistence type="predicted"/>
<dbReference type="AlphaFoldDB" id="A0A6A4RA78"/>
<dbReference type="EMBL" id="WOCE01000001">
    <property type="protein sequence ID" value="KAE9622062.1"/>
    <property type="molecule type" value="Genomic_DNA"/>
</dbReference>
<evidence type="ECO:0000313" key="3">
    <source>
        <dbReference type="Proteomes" id="UP000447434"/>
    </source>
</evidence>
<dbReference type="Proteomes" id="UP000447434">
    <property type="component" value="Chromosome 1"/>
</dbReference>
<evidence type="ECO:0000256" key="1">
    <source>
        <dbReference type="SAM" id="Coils"/>
    </source>
</evidence>
<keyword evidence="1" id="KW-0175">Coiled coil</keyword>
<name>A0A6A4RA78_LUPAL</name>
<dbReference type="InterPro" id="IPR039312">
    <property type="entry name" value="ZPR"/>
</dbReference>
<sequence length="146" mass="17422">MLHLTFISYIPIFCLYHYSFLQDTLYLNFLDNTNSMCSFSSKQNPYGSPVLTLPLLCSSKRNHKHLRFTMLTRRRAQLKEARQRKRMIVVKAEIEMKNLKLYIENENIIEENEKLRKKAMLLHKENQTLLSQLQNKLSEQNNNTKN</sequence>
<dbReference type="OrthoDB" id="1918054at2759"/>
<dbReference type="PANTHER" id="PTHR33601">
    <property type="entry name" value="PROTEIN LITTLE ZIPPER 4"/>
    <property type="match status" value="1"/>
</dbReference>